<comment type="caution">
    <text evidence="2">The sequence shown here is derived from an EMBL/GenBank/DDBJ whole genome shotgun (WGS) entry which is preliminary data.</text>
</comment>
<dbReference type="Proteomes" id="UP000824145">
    <property type="component" value="Unassembled WGS sequence"/>
</dbReference>
<dbReference type="InterPro" id="IPR004843">
    <property type="entry name" value="Calcineurin-like_PHP"/>
</dbReference>
<sequence length="235" mass="26967">MYNKVMKVFAVSDLHLSGGVSDKPMDIFGESWQGYMEAVEEDWRARVGEEDVVLLAGDLSWGMHLHEALPDIERVRRLPGIKAIVRGNHDYWWSSIGKVRAALGENFYAVQNDCVRIGRLLVCGSRLWQFGQSDEDMKLLEREKQRLALSLQHMRSLRREEDSVVVMCHYPPFNVRYEDNDFTAMIAEAKADAVVYGHLHGKNTRAEIIVRKRGIPYYLTSCDLIGNKLLQILDI</sequence>
<dbReference type="InterPro" id="IPR029052">
    <property type="entry name" value="Metallo-depent_PP-like"/>
</dbReference>
<dbReference type="InterPro" id="IPR014578">
    <property type="entry name" value="Pesterase_CT488"/>
</dbReference>
<gene>
    <name evidence="2" type="ORF">IAB07_00370</name>
</gene>
<feature type="domain" description="Calcineurin-like phosphoesterase" evidence="1">
    <location>
        <begin position="6"/>
        <end position="201"/>
    </location>
</feature>
<protein>
    <submittedName>
        <fullName evidence="2">Metallophosphoesterase</fullName>
    </submittedName>
</protein>
<reference evidence="2" key="1">
    <citation type="submission" date="2020-10" db="EMBL/GenBank/DDBJ databases">
        <authorList>
            <person name="Gilroy R."/>
        </authorList>
    </citation>
    <scope>NUCLEOTIDE SEQUENCE</scope>
    <source>
        <strain evidence="2">9366</strain>
    </source>
</reference>
<reference evidence="2" key="2">
    <citation type="journal article" date="2021" name="PeerJ">
        <title>Extensive microbial diversity within the chicken gut microbiome revealed by metagenomics and culture.</title>
        <authorList>
            <person name="Gilroy R."/>
            <person name="Ravi A."/>
            <person name="Getino M."/>
            <person name="Pursley I."/>
            <person name="Horton D.L."/>
            <person name="Alikhan N.F."/>
            <person name="Baker D."/>
            <person name="Gharbi K."/>
            <person name="Hall N."/>
            <person name="Watson M."/>
            <person name="Adriaenssens E.M."/>
            <person name="Foster-Nyarko E."/>
            <person name="Jarju S."/>
            <person name="Secka A."/>
            <person name="Antonio M."/>
            <person name="Oren A."/>
            <person name="Chaudhuri R.R."/>
            <person name="La Ragione R."/>
            <person name="Hildebrand F."/>
            <person name="Pallen M.J."/>
        </authorList>
    </citation>
    <scope>NUCLEOTIDE SEQUENCE</scope>
    <source>
        <strain evidence="2">9366</strain>
    </source>
</reference>
<name>A0A9D1ML01_9FIRM</name>
<dbReference type="PANTHER" id="PTHR31302">
    <property type="entry name" value="TRANSMEMBRANE PROTEIN WITH METALLOPHOSPHOESTERASE DOMAIN-RELATED"/>
    <property type="match status" value="1"/>
</dbReference>
<dbReference type="InterPro" id="IPR051158">
    <property type="entry name" value="Metallophosphoesterase_sf"/>
</dbReference>
<evidence type="ECO:0000313" key="2">
    <source>
        <dbReference type="EMBL" id="HIU62207.1"/>
    </source>
</evidence>
<proteinExistence type="predicted"/>
<organism evidence="2 3">
    <name type="scientific">Candidatus Caccalectryoclostridium excrementigallinarum</name>
    <dbReference type="NCBI Taxonomy" id="2840710"/>
    <lineage>
        <taxon>Bacteria</taxon>
        <taxon>Bacillati</taxon>
        <taxon>Bacillota</taxon>
        <taxon>Clostridia</taxon>
        <taxon>Christensenellales</taxon>
        <taxon>Christensenellaceae</taxon>
        <taxon>Christensenellaceae incertae sedis</taxon>
        <taxon>Candidatus Caccalectryoclostridium</taxon>
    </lineage>
</organism>
<evidence type="ECO:0000259" key="1">
    <source>
        <dbReference type="Pfam" id="PF00149"/>
    </source>
</evidence>
<dbReference type="GO" id="GO:0016787">
    <property type="term" value="F:hydrolase activity"/>
    <property type="evidence" value="ECO:0007669"/>
    <property type="project" value="InterPro"/>
</dbReference>
<dbReference type="AlphaFoldDB" id="A0A9D1ML01"/>
<dbReference type="SUPFAM" id="SSF56300">
    <property type="entry name" value="Metallo-dependent phosphatases"/>
    <property type="match status" value="1"/>
</dbReference>
<dbReference type="Pfam" id="PF00149">
    <property type="entry name" value="Metallophos"/>
    <property type="match status" value="1"/>
</dbReference>
<dbReference type="Gene3D" id="3.60.21.10">
    <property type="match status" value="1"/>
</dbReference>
<dbReference type="PIRSF" id="PIRSF033094">
    <property type="entry name" value="Pesterase_CT488"/>
    <property type="match status" value="1"/>
</dbReference>
<accession>A0A9D1ML01</accession>
<dbReference type="PANTHER" id="PTHR31302:SF22">
    <property type="entry name" value="PHOSPHOESTERASE"/>
    <property type="match status" value="1"/>
</dbReference>
<evidence type="ECO:0000313" key="3">
    <source>
        <dbReference type="Proteomes" id="UP000824145"/>
    </source>
</evidence>
<dbReference type="EMBL" id="DVNJ01000001">
    <property type="protein sequence ID" value="HIU62207.1"/>
    <property type="molecule type" value="Genomic_DNA"/>
</dbReference>